<dbReference type="SMART" id="SM00382">
    <property type="entry name" value="AAA"/>
    <property type="match status" value="1"/>
</dbReference>
<evidence type="ECO:0000313" key="9">
    <source>
        <dbReference type="EMBL" id="MPM64531.1"/>
    </source>
</evidence>
<dbReference type="Pfam" id="PF00158">
    <property type="entry name" value="Sigma54_activat"/>
    <property type="match status" value="1"/>
</dbReference>
<dbReference type="Pfam" id="PF25601">
    <property type="entry name" value="AAA_lid_14"/>
    <property type="match status" value="1"/>
</dbReference>
<dbReference type="InterPro" id="IPR025943">
    <property type="entry name" value="Sigma_54_int_dom_ATP-bd_2"/>
</dbReference>
<organism evidence="9">
    <name type="scientific">bioreactor metagenome</name>
    <dbReference type="NCBI Taxonomy" id="1076179"/>
    <lineage>
        <taxon>unclassified sequences</taxon>
        <taxon>metagenomes</taxon>
        <taxon>ecological metagenomes</taxon>
    </lineage>
</organism>
<dbReference type="EMBL" id="VSSQ01020006">
    <property type="protein sequence ID" value="MPM64531.1"/>
    <property type="molecule type" value="Genomic_DNA"/>
</dbReference>
<dbReference type="AlphaFoldDB" id="A0A645BIY8"/>
<accession>A0A645BIY8</accession>
<keyword evidence="3" id="KW-0067">ATP-binding</keyword>
<proteinExistence type="predicted"/>
<evidence type="ECO:0000256" key="2">
    <source>
        <dbReference type="ARBA" id="ARBA00022797"/>
    </source>
</evidence>
<evidence type="ECO:0000256" key="3">
    <source>
        <dbReference type="ARBA" id="ARBA00022840"/>
    </source>
</evidence>
<evidence type="ECO:0000259" key="8">
    <source>
        <dbReference type="PROSITE" id="PS50045"/>
    </source>
</evidence>
<keyword evidence="2" id="KW-0058">Aromatic hydrocarbons catabolism</keyword>
<feature type="domain" description="Sigma-54 factor interaction" evidence="8">
    <location>
        <begin position="1"/>
        <end position="223"/>
    </location>
</feature>
<keyword evidence="6" id="KW-0804">Transcription</keyword>
<name>A0A645BIY8_9ZZZZ</name>
<dbReference type="InterPro" id="IPR030828">
    <property type="entry name" value="HTH_TyrR"/>
</dbReference>
<dbReference type="GO" id="GO:0005524">
    <property type="term" value="F:ATP binding"/>
    <property type="evidence" value="ECO:0007669"/>
    <property type="project" value="UniProtKB-KW"/>
</dbReference>
<comment type="caution">
    <text evidence="9">The sequence shown here is derived from an EMBL/GenBank/DDBJ whole genome shotgun (WGS) entry which is preliminary data.</text>
</comment>
<dbReference type="PANTHER" id="PTHR32071:SF57">
    <property type="entry name" value="C4-DICARBOXYLATE TRANSPORT TRANSCRIPTIONAL REGULATORY PROTEIN DCTD"/>
    <property type="match status" value="1"/>
</dbReference>
<dbReference type="InterPro" id="IPR009057">
    <property type="entry name" value="Homeodomain-like_sf"/>
</dbReference>
<dbReference type="FunFam" id="3.40.50.300:FF:000006">
    <property type="entry name" value="DNA-binding transcriptional regulator NtrC"/>
    <property type="match status" value="1"/>
</dbReference>
<dbReference type="PROSITE" id="PS00676">
    <property type="entry name" value="SIGMA54_INTERACT_2"/>
    <property type="match status" value="1"/>
</dbReference>
<dbReference type="GO" id="GO:0006355">
    <property type="term" value="P:regulation of DNA-templated transcription"/>
    <property type="evidence" value="ECO:0007669"/>
    <property type="project" value="InterPro"/>
</dbReference>
<dbReference type="SUPFAM" id="SSF52540">
    <property type="entry name" value="P-loop containing nucleoside triphosphate hydrolases"/>
    <property type="match status" value="1"/>
</dbReference>
<dbReference type="Gene3D" id="3.40.50.300">
    <property type="entry name" value="P-loop containing nucleotide triphosphate hydrolases"/>
    <property type="match status" value="1"/>
</dbReference>
<dbReference type="PROSITE" id="PS00688">
    <property type="entry name" value="SIGMA54_INTERACT_3"/>
    <property type="match status" value="1"/>
</dbReference>
<dbReference type="Pfam" id="PF18024">
    <property type="entry name" value="HTH_50"/>
    <property type="match status" value="1"/>
</dbReference>
<dbReference type="SUPFAM" id="SSF46689">
    <property type="entry name" value="Homeodomain-like"/>
    <property type="match status" value="1"/>
</dbReference>
<reference evidence="9" key="1">
    <citation type="submission" date="2019-08" db="EMBL/GenBank/DDBJ databases">
        <authorList>
            <person name="Kucharzyk K."/>
            <person name="Murdoch R.W."/>
            <person name="Higgins S."/>
            <person name="Loffler F."/>
        </authorList>
    </citation>
    <scope>NUCLEOTIDE SEQUENCE</scope>
</reference>
<dbReference type="InterPro" id="IPR002078">
    <property type="entry name" value="Sigma_54_int"/>
</dbReference>
<dbReference type="PROSITE" id="PS50045">
    <property type="entry name" value="SIGMA54_INTERACT_4"/>
    <property type="match status" value="1"/>
</dbReference>
<gene>
    <name evidence="9" type="primary">atoC_44</name>
    <name evidence="9" type="ORF">SDC9_111418</name>
</gene>
<keyword evidence="1" id="KW-0547">Nucleotide-binding</keyword>
<dbReference type="Gene3D" id="1.10.8.60">
    <property type="match status" value="1"/>
</dbReference>
<sequence>MVALLKSLEKLAKTDATVLLLGETGVGKDIFARKIHENSLRVNKPFFKVDCAAIPENLVESELFGYEAGAFSGANSKGKPGCFEMADKGTLFLDEVGELPLIMQAKLLRVLQDQEIMRVGSTKPKKVDLRVIAATNRNLEGAVKEGTFRSDLFYRLRVAVITIPPLRQRNDDILPLADYFLHKFNGKYRKKMSLSDEAKLAFQNYTWPGNIRELENLIQSLVVTRDKDIIDISDLPNNMIGVKVSAENKTLSEIISDVERDLLQKALATHGSVANIAKLYKVDRTTIFRKLKKYSLV</sequence>
<evidence type="ECO:0000256" key="4">
    <source>
        <dbReference type="ARBA" id="ARBA00023015"/>
    </source>
</evidence>
<evidence type="ECO:0000256" key="6">
    <source>
        <dbReference type="ARBA" id="ARBA00023163"/>
    </source>
</evidence>
<keyword evidence="4" id="KW-0805">Transcription regulation</keyword>
<dbReference type="InterPro" id="IPR058031">
    <property type="entry name" value="AAA_lid_NorR"/>
</dbReference>
<dbReference type="InterPro" id="IPR003593">
    <property type="entry name" value="AAA+_ATPase"/>
</dbReference>
<keyword evidence="5" id="KW-0238">DNA-binding</keyword>
<dbReference type="InterPro" id="IPR027417">
    <property type="entry name" value="P-loop_NTPase"/>
</dbReference>
<dbReference type="InterPro" id="IPR025944">
    <property type="entry name" value="Sigma_54_int_dom_CS"/>
</dbReference>
<dbReference type="Gene3D" id="1.10.10.60">
    <property type="entry name" value="Homeodomain-like"/>
    <property type="match status" value="1"/>
</dbReference>
<dbReference type="InterPro" id="IPR025662">
    <property type="entry name" value="Sigma_54_int_dom_ATP-bd_1"/>
</dbReference>
<dbReference type="PROSITE" id="PS00675">
    <property type="entry name" value="SIGMA54_INTERACT_1"/>
    <property type="match status" value="1"/>
</dbReference>
<evidence type="ECO:0000256" key="5">
    <source>
        <dbReference type="ARBA" id="ARBA00023125"/>
    </source>
</evidence>
<evidence type="ECO:0000256" key="1">
    <source>
        <dbReference type="ARBA" id="ARBA00022741"/>
    </source>
</evidence>
<evidence type="ECO:0000256" key="7">
    <source>
        <dbReference type="ARBA" id="ARBA00029500"/>
    </source>
</evidence>
<dbReference type="PANTHER" id="PTHR32071">
    <property type="entry name" value="TRANSCRIPTIONAL REGULATORY PROTEIN"/>
    <property type="match status" value="1"/>
</dbReference>
<dbReference type="GO" id="GO:0003677">
    <property type="term" value="F:DNA binding"/>
    <property type="evidence" value="ECO:0007669"/>
    <property type="project" value="UniProtKB-KW"/>
</dbReference>
<protein>
    <recommendedName>
        <fullName evidence="7">HTH-type transcriptional regulatory protein TyrR</fullName>
    </recommendedName>
</protein>
<dbReference type="CDD" id="cd00009">
    <property type="entry name" value="AAA"/>
    <property type="match status" value="1"/>
</dbReference>